<keyword evidence="4" id="KW-1185">Reference proteome</keyword>
<dbReference type="InterPro" id="IPR027417">
    <property type="entry name" value="P-loop_NTPase"/>
</dbReference>
<protein>
    <submittedName>
        <fullName evidence="3">CHAT domain-containing protein</fullName>
    </submittedName>
</protein>
<dbReference type="InterPro" id="IPR049052">
    <property type="entry name" value="nSTAND1"/>
</dbReference>
<sequence>EVVRLIIQTEDFQHQQLPWHLWEILLEDYTKAEVALSAPQYDRVTVHETPRKTVKILAILGNSEGIDVQADRAMLEQLPGAEITFIVEPDRQELTDALWEQGWDILCFSGHSSTEGQTGRIYINKTDSLTVGELKNALRKAIERGLCLAIFNSCDGLGLARDLADLHIPQVIVMREPVPDLVAQEFLKYFLKAFARGESLYLSVREARERLQAIEDKFPCATWLPVICQNPAEMPPTWQGLGGICANISQDTILTCPYRGLFAFREEDAPFFFGREAFTNQLAAAIHRKQLVAVIGASGSGKSSVVFAGLIPKLRSSRTGILPVSVIEKENWLIISHRPGDRPFFSLATALIPQLEPHLSETDQLVESNKLAAALDSQDLRLSDVIDRILRKHSNQTRLLLAIDQFEELYTLCHNHRESQRWLDSLLTAIQGIPQLTIVLTLRADFLGQALSYRPFADALQDADVKLGPMNREELNRAIAQPAQKVGMLIEEGLTERILDAVEGEPGNLPLLEFALTLLWEKPRNGRLNHAAYKEIGGVESALALHAQDVYDKLNPTEKRVAKRIFLELTQLGAGTEDTRRQVLKKDLLGGSEIGFFDENTSEICRGNPPVVAPTADGVSTGALPLQAHTLTGFVDENTSEICRGNPPVVAPTVDGVSTGALPLQAHTFIPQRADAVKNPVSCVESVIQQLAAAKLIVTSELVQGLTPTATVDVVHEALIRHWPLLRRWVEENREKLLRQRAIEAAAKEWQGQGEPEELAYLLQGPKLAEAESFLGSINEGVLLSNLARDYIIVSQAARDRIFKQEEERRQRELQQERRARIAAQRMTGAAISSLLVIVVSGGFAWWQRQQSLRIIQDVSAGIDVGTPQLLSILPDFLSIADGHRNGGDVERALSYYRKILTEADKLLKPSPNQQVKLQPQEQKKLQDVSLKAEKSLVETIEKYRLPQLEEQLKKGQIGKLLENTSLLSYEKQYTEGALRTTYAILMRELGAKADLNDDGELKTHEEANYLPCETLKAIDALWRKYTQNYCGWYDKKSAYNASQCKKLDGLTLTSKILIIPPYDAAINRLNSCKVVNSPANPNS</sequence>
<dbReference type="Proteomes" id="UP001384579">
    <property type="component" value="Unassembled WGS sequence"/>
</dbReference>
<proteinExistence type="predicted"/>
<comment type="caution">
    <text evidence="3">The sequence shown here is derived from an EMBL/GenBank/DDBJ whole genome shotgun (WGS) entry which is preliminary data.</text>
</comment>
<evidence type="ECO:0000259" key="1">
    <source>
        <dbReference type="Pfam" id="PF12770"/>
    </source>
</evidence>
<feature type="non-terminal residue" evidence="3">
    <location>
        <position position="1"/>
    </location>
</feature>
<name>A0ABU8YIM5_9CYAN</name>
<organism evidence="3 4">
    <name type="scientific">Microcoleus anatoxicus PTRS2</name>
    <dbReference type="NCBI Taxonomy" id="2705321"/>
    <lineage>
        <taxon>Bacteria</taxon>
        <taxon>Bacillati</taxon>
        <taxon>Cyanobacteriota</taxon>
        <taxon>Cyanophyceae</taxon>
        <taxon>Oscillatoriophycideae</taxon>
        <taxon>Oscillatoriales</taxon>
        <taxon>Microcoleaceae</taxon>
        <taxon>Microcoleus</taxon>
        <taxon>Microcoleus anatoxicus</taxon>
    </lineage>
</organism>
<feature type="domain" description="CHAT" evidence="1">
    <location>
        <begin position="68"/>
        <end position="213"/>
    </location>
</feature>
<evidence type="ECO:0000313" key="4">
    <source>
        <dbReference type="Proteomes" id="UP001384579"/>
    </source>
</evidence>
<dbReference type="InterPro" id="IPR024983">
    <property type="entry name" value="CHAT_dom"/>
</dbReference>
<feature type="domain" description="Novel STAND NTPase 1" evidence="2">
    <location>
        <begin position="257"/>
        <end position="588"/>
    </location>
</feature>
<dbReference type="Pfam" id="PF12770">
    <property type="entry name" value="CHAT"/>
    <property type="match status" value="1"/>
</dbReference>
<dbReference type="Gene3D" id="3.40.50.300">
    <property type="entry name" value="P-loop containing nucleotide triphosphate hydrolases"/>
    <property type="match status" value="1"/>
</dbReference>
<evidence type="ECO:0000259" key="2">
    <source>
        <dbReference type="Pfam" id="PF20703"/>
    </source>
</evidence>
<dbReference type="SUPFAM" id="SSF52540">
    <property type="entry name" value="P-loop containing nucleoside triphosphate hydrolases"/>
    <property type="match status" value="1"/>
</dbReference>
<feature type="domain" description="Novel STAND NTPase 1" evidence="2">
    <location>
        <begin position="680"/>
        <end position="757"/>
    </location>
</feature>
<dbReference type="RefSeq" id="WP_340541272.1">
    <property type="nucleotide sequence ID" value="NZ_JBBLXS010000038.1"/>
</dbReference>
<reference evidence="3 4" key="1">
    <citation type="journal article" date="2020" name="Harmful Algae">
        <title>Molecular and morphological characterization of a novel dihydroanatoxin-a producing Microcoleus species (cyanobacteria) from the Russian River, California, USA.</title>
        <authorList>
            <person name="Conklin K.Y."/>
            <person name="Stancheva R."/>
            <person name="Otten T.G."/>
            <person name="Fadness R."/>
            <person name="Boyer G.L."/>
            <person name="Read B."/>
            <person name="Zhang X."/>
            <person name="Sheath R.G."/>
        </authorList>
    </citation>
    <scope>NUCLEOTIDE SEQUENCE [LARGE SCALE GENOMIC DNA]</scope>
    <source>
        <strain evidence="3 4">PTRS2</strain>
    </source>
</reference>
<dbReference type="InterPro" id="IPR037215">
    <property type="entry name" value="GUN4-like_sf"/>
</dbReference>
<evidence type="ECO:0000313" key="3">
    <source>
        <dbReference type="EMBL" id="MEK0184211.1"/>
    </source>
</evidence>
<gene>
    <name evidence="3" type="ORF">WMG39_05025</name>
</gene>
<accession>A0ABU8YIM5</accession>
<dbReference type="SUPFAM" id="SSF140869">
    <property type="entry name" value="GUN4-like"/>
    <property type="match status" value="1"/>
</dbReference>
<dbReference type="EMBL" id="JBBLXS010000038">
    <property type="protein sequence ID" value="MEK0184211.1"/>
    <property type="molecule type" value="Genomic_DNA"/>
</dbReference>
<dbReference type="Pfam" id="PF20703">
    <property type="entry name" value="nSTAND1"/>
    <property type="match status" value="2"/>
</dbReference>